<feature type="transmembrane region" description="Helical" evidence="1">
    <location>
        <begin position="44"/>
        <end position="65"/>
    </location>
</feature>
<reference evidence="3" key="1">
    <citation type="journal article" date="2014" name="Int. J. Syst. Evol. Microbiol.">
        <title>Complete genome sequence of Corynebacterium casei LMG S-19264T (=DSM 44701T), isolated from a smear-ripened cheese.</title>
        <authorList>
            <consortium name="US DOE Joint Genome Institute (JGI-PGF)"/>
            <person name="Walter F."/>
            <person name="Albersmeier A."/>
            <person name="Kalinowski J."/>
            <person name="Ruckert C."/>
        </authorList>
    </citation>
    <scope>NUCLEOTIDE SEQUENCE</scope>
    <source>
        <strain evidence="3">KCTC 12113</strain>
    </source>
</reference>
<keyword evidence="4" id="KW-1185">Reference proteome</keyword>
<comment type="caution">
    <text evidence="3">The sequence shown here is derived from an EMBL/GenBank/DDBJ whole genome shotgun (WGS) entry which is preliminary data.</text>
</comment>
<reference evidence="3" key="2">
    <citation type="submission" date="2020-09" db="EMBL/GenBank/DDBJ databases">
        <authorList>
            <person name="Sun Q."/>
            <person name="Kim S."/>
        </authorList>
    </citation>
    <scope>NUCLEOTIDE SEQUENCE</scope>
    <source>
        <strain evidence="3">KCTC 12113</strain>
    </source>
</reference>
<dbReference type="SUPFAM" id="SSF52047">
    <property type="entry name" value="RNI-like"/>
    <property type="match status" value="1"/>
</dbReference>
<keyword evidence="1" id="KW-0472">Membrane</keyword>
<dbReference type="PANTHER" id="PTHR35889">
    <property type="entry name" value="CYCLOINULO-OLIGOSACCHARIDE FRUCTANOTRANSFERASE-RELATED"/>
    <property type="match status" value="1"/>
</dbReference>
<feature type="transmembrane region" description="Helical" evidence="1">
    <location>
        <begin position="77"/>
        <end position="96"/>
    </location>
</feature>
<evidence type="ECO:0000259" key="2">
    <source>
        <dbReference type="Pfam" id="PF07635"/>
    </source>
</evidence>
<accession>A0A918J4H9</accession>
<evidence type="ECO:0000256" key="1">
    <source>
        <dbReference type="SAM" id="Phobius"/>
    </source>
</evidence>
<dbReference type="GO" id="GO:0009055">
    <property type="term" value="F:electron transfer activity"/>
    <property type="evidence" value="ECO:0007669"/>
    <property type="project" value="InterPro"/>
</dbReference>
<dbReference type="InterPro" id="IPR036909">
    <property type="entry name" value="Cyt_c-like_dom_sf"/>
</dbReference>
<dbReference type="InterPro" id="IPR032675">
    <property type="entry name" value="LRR_dom_sf"/>
</dbReference>
<dbReference type="PANTHER" id="PTHR35889:SF3">
    <property type="entry name" value="F-BOX DOMAIN-CONTAINING PROTEIN"/>
    <property type="match status" value="1"/>
</dbReference>
<dbReference type="Pfam" id="PF07635">
    <property type="entry name" value="PSCyt1"/>
    <property type="match status" value="1"/>
</dbReference>
<feature type="transmembrane region" description="Helical" evidence="1">
    <location>
        <begin position="108"/>
        <end position="128"/>
    </location>
</feature>
<sequence>MEVIQQLIGRLHPVVVHLPIGFIITALLLQWIDRKENQLEVVIAKIFLWGFIAATIACISGYLLYIGEGYSFDTVKFHLWVGVATALFSVLMYFRIKETSQVEFLKRIPKILFSFLLLFLISITGHLGGSITHGSDYLLDPLPLSIKTALGIDKSYKMPLLEEATWEETHLYNDVIQPVLNNKCLSCHNPKKSKGDLQLHNAEGLIKGGENGDVIIPKDILNSPIYARLILPLDHEDHMPPKEKTQLSKEEIAVIKAWIETGSSFDKTIGELELQKPLFAAFFPKVNTTNYPDVTVDAIPADTIIAIRKQGFHIEPISETSNLIRVSCINKPTFSDVDIDLLKSAKQQIVYLDLGNTEVSDAIFEHLTKFPHLATLNLSHTVITGKNIEKLASLEHLRSLNLTHTQFKEEYLPAITSFKQLKNLFLFNTQVKQPKSQSVEFHNDLNIDYGNYQLPQIATDTITY</sequence>
<name>A0A918J4H9_9FLAO</name>
<dbReference type="EMBL" id="BMWP01000032">
    <property type="protein sequence ID" value="GGW47608.1"/>
    <property type="molecule type" value="Genomic_DNA"/>
</dbReference>
<dbReference type="SUPFAM" id="SSF46626">
    <property type="entry name" value="Cytochrome c"/>
    <property type="match status" value="1"/>
</dbReference>
<feature type="domain" description="Cytochrome C Planctomycete-type" evidence="2">
    <location>
        <begin position="184"/>
        <end position="243"/>
    </location>
</feature>
<keyword evidence="1" id="KW-0812">Transmembrane</keyword>
<evidence type="ECO:0000313" key="4">
    <source>
        <dbReference type="Proteomes" id="UP000634668"/>
    </source>
</evidence>
<feature type="transmembrane region" description="Helical" evidence="1">
    <location>
        <begin position="14"/>
        <end position="32"/>
    </location>
</feature>
<dbReference type="RefSeq" id="WP_026814544.1">
    <property type="nucleotide sequence ID" value="NZ_BMWP01000032.1"/>
</dbReference>
<protein>
    <recommendedName>
        <fullName evidence="2">Cytochrome C Planctomycete-type domain-containing protein</fullName>
    </recommendedName>
</protein>
<dbReference type="Gene3D" id="3.80.10.10">
    <property type="entry name" value="Ribonuclease Inhibitor"/>
    <property type="match status" value="1"/>
</dbReference>
<organism evidence="3 4">
    <name type="scientific">Arenibacter certesii</name>
    <dbReference type="NCBI Taxonomy" id="228955"/>
    <lineage>
        <taxon>Bacteria</taxon>
        <taxon>Pseudomonadati</taxon>
        <taxon>Bacteroidota</taxon>
        <taxon>Flavobacteriia</taxon>
        <taxon>Flavobacteriales</taxon>
        <taxon>Flavobacteriaceae</taxon>
        <taxon>Arenibacter</taxon>
    </lineage>
</organism>
<keyword evidence="1" id="KW-1133">Transmembrane helix</keyword>
<dbReference type="Proteomes" id="UP000634668">
    <property type="component" value="Unassembled WGS sequence"/>
</dbReference>
<evidence type="ECO:0000313" key="3">
    <source>
        <dbReference type="EMBL" id="GGW47608.1"/>
    </source>
</evidence>
<dbReference type="InterPro" id="IPR011429">
    <property type="entry name" value="Cyt_c_Planctomycete-type"/>
</dbReference>
<dbReference type="GO" id="GO:0020037">
    <property type="term" value="F:heme binding"/>
    <property type="evidence" value="ECO:0007669"/>
    <property type="project" value="InterPro"/>
</dbReference>
<gene>
    <name evidence="3" type="ORF">GCM10007383_34600</name>
</gene>
<proteinExistence type="predicted"/>
<dbReference type="AlphaFoldDB" id="A0A918J4H9"/>